<dbReference type="Proteomes" id="UP000604083">
    <property type="component" value="Unassembled WGS sequence"/>
</dbReference>
<protein>
    <recommendedName>
        <fullName evidence="3">HEAT repeat-containing protein</fullName>
    </recommendedName>
</protein>
<keyword evidence="2" id="KW-1185">Reference proteome</keyword>
<gene>
    <name evidence="1" type="ORF">JIN78_16790</name>
</gene>
<dbReference type="RefSeq" id="WP_200393157.1">
    <property type="nucleotide sequence ID" value="NZ_JAENIO010000118.1"/>
</dbReference>
<dbReference type="InterPro" id="IPR016024">
    <property type="entry name" value="ARM-type_fold"/>
</dbReference>
<evidence type="ECO:0008006" key="3">
    <source>
        <dbReference type="Google" id="ProtNLM"/>
    </source>
</evidence>
<evidence type="ECO:0000313" key="1">
    <source>
        <dbReference type="EMBL" id="MBK1835722.1"/>
    </source>
</evidence>
<accession>A0A934RTL1</accession>
<sequence>MDWDRLANELNCPNQGGDALAQEGIARILGEEFIREAVDKAIVIVDPGSELARSVLIFLRSRGAVDYALEIYRDTPDLELKRSVVNLLKAISDETILEVVPEFLAHEDEGIQNWGAAIVDQLAFSGMIDEDDCSAALSIMESHSNPQVRWHREEVLKELAR</sequence>
<reference evidence="1" key="1">
    <citation type="submission" date="2021-01" db="EMBL/GenBank/DDBJ databases">
        <title>Modified the classification status of verrucomicrobia.</title>
        <authorList>
            <person name="Feng X."/>
        </authorList>
    </citation>
    <scope>NUCLEOTIDE SEQUENCE</scope>
    <source>
        <strain evidence="1">KCTC 12986</strain>
    </source>
</reference>
<proteinExistence type="predicted"/>
<organism evidence="1 2">
    <name type="scientific">Roseibacillus ishigakijimensis</name>
    <dbReference type="NCBI Taxonomy" id="454146"/>
    <lineage>
        <taxon>Bacteria</taxon>
        <taxon>Pseudomonadati</taxon>
        <taxon>Verrucomicrobiota</taxon>
        <taxon>Verrucomicrobiia</taxon>
        <taxon>Verrucomicrobiales</taxon>
        <taxon>Verrucomicrobiaceae</taxon>
        <taxon>Roseibacillus</taxon>
    </lineage>
</organism>
<dbReference type="AlphaFoldDB" id="A0A934RTL1"/>
<comment type="caution">
    <text evidence="1">The sequence shown here is derived from an EMBL/GenBank/DDBJ whole genome shotgun (WGS) entry which is preliminary data.</text>
</comment>
<evidence type="ECO:0000313" key="2">
    <source>
        <dbReference type="Proteomes" id="UP000604083"/>
    </source>
</evidence>
<dbReference type="SUPFAM" id="SSF48371">
    <property type="entry name" value="ARM repeat"/>
    <property type="match status" value="1"/>
</dbReference>
<name>A0A934RTL1_9BACT</name>
<dbReference type="EMBL" id="JAENIO010000118">
    <property type="protein sequence ID" value="MBK1835722.1"/>
    <property type="molecule type" value="Genomic_DNA"/>
</dbReference>